<keyword evidence="2" id="KW-1185">Reference proteome</keyword>
<proteinExistence type="predicted"/>
<dbReference type="RefSeq" id="WP_069939676.1">
    <property type="nucleotide sequence ID" value="NZ_MAMP01000024.1"/>
</dbReference>
<accession>A0A1E7DMI6</accession>
<reference evidence="1 2" key="1">
    <citation type="submission" date="2016-06" db="EMBL/GenBank/DDBJ databases">
        <title>Domibacillus iocasae genome sequencing.</title>
        <authorList>
            <person name="Verma A."/>
            <person name="Pal Y."/>
            <person name="Ojha A.K."/>
            <person name="Krishnamurthi S."/>
        </authorList>
    </citation>
    <scope>NUCLEOTIDE SEQUENCE [LARGE SCALE GENOMIC DNA]</scope>
    <source>
        <strain evidence="1 2">DSM 29979</strain>
    </source>
</reference>
<dbReference type="OrthoDB" id="2706506at2"/>
<evidence type="ECO:0000313" key="1">
    <source>
        <dbReference type="EMBL" id="OES43898.1"/>
    </source>
</evidence>
<organism evidence="1 2">
    <name type="scientific">Domibacillus iocasae</name>
    <dbReference type="NCBI Taxonomy" id="1714016"/>
    <lineage>
        <taxon>Bacteria</taxon>
        <taxon>Bacillati</taxon>
        <taxon>Bacillota</taxon>
        <taxon>Bacilli</taxon>
        <taxon>Bacillales</taxon>
        <taxon>Bacillaceae</taxon>
        <taxon>Domibacillus</taxon>
    </lineage>
</organism>
<dbReference type="AlphaFoldDB" id="A0A1E7DMI6"/>
<sequence>MEQEKKIYYVDLNSESILPEPIDSPSFVIHATEKEVEVLQAVMDDKYEADLETYVRSHIPYLEYHHDPENDHYDASQKVLYSIIYLLGDEAAKQHIKQMGILEDRKSDDPEEIQRFR</sequence>
<name>A0A1E7DMI6_9BACI</name>
<evidence type="ECO:0008006" key="3">
    <source>
        <dbReference type="Google" id="ProtNLM"/>
    </source>
</evidence>
<dbReference type="Proteomes" id="UP000095658">
    <property type="component" value="Unassembled WGS sequence"/>
</dbReference>
<comment type="caution">
    <text evidence="1">The sequence shown here is derived from an EMBL/GenBank/DDBJ whole genome shotgun (WGS) entry which is preliminary data.</text>
</comment>
<protein>
    <recommendedName>
        <fullName evidence="3">Hydrolase</fullName>
    </recommendedName>
</protein>
<gene>
    <name evidence="1" type="ORF">BA724_12465</name>
</gene>
<evidence type="ECO:0000313" key="2">
    <source>
        <dbReference type="Proteomes" id="UP000095658"/>
    </source>
</evidence>
<dbReference type="EMBL" id="MAMP01000024">
    <property type="protein sequence ID" value="OES43898.1"/>
    <property type="molecule type" value="Genomic_DNA"/>
</dbReference>